<dbReference type="STRING" id="1229780.BN381_80088"/>
<dbReference type="RefSeq" id="WP_012230361.1">
    <property type="nucleotide sequence ID" value="NZ_HG422565.1"/>
</dbReference>
<organism evidence="2 3">
    <name type="scientific">Candidatus Neomicrothrix parvicella RN1</name>
    <dbReference type="NCBI Taxonomy" id="1229780"/>
    <lineage>
        <taxon>Bacteria</taxon>
        <taxon>Bacillati</taxon>
        <taxon>Actinomycetota</taxon>
        <taxon>Acidimicrobiia</taxon>
        <taxon>Acidimicrobiales</taxon>
        <taxon>Microthrixaceae</taxon>
        <taxon>Candidatus Neomicrothrix</taxon>
    </lineage>
</organism>
<keyword evidence="1" id="KW-0812">Transmembrane</keyword>
<sequence>MGDVLVMLGVLLVAATPLALSVFALLDAARRPAWAWSLAERPQAMWMGMILVGTFLSILGIGLSLYYLTRVRPAVAAAENGKISSPRSVTPRVDP</sequence>
<dbReference type="HOGENOM" id="CLU_2367638_0_0_11"/>
<proteinExistence type="predicted"/>
<dbReference type="Proteomes" id="UP000018291">
    <property type="component" value="Unassembled WGS sequence"/>
</dbReference>
<feature type="transmembrane region" description="Helical" evidence="1">
    <location>
        <begin position="44"/>
        <end position="68"/>
    </location>
</feature>
<dbReference type="AlphaFoldDB" id="R4Z498"/>
<keyword evidence="1" id="KW-1133">Transmembrane helix</keyword>
<name>R4Z498_9ACTN</name>
<evidence type="ECO:0000313" key="3">
    <source>
        <dbReference type="Proteomes" id="UP000018291"/>
    </source>
</evidence>
<keyword evidence="3" id="KW-1185">Reference proteome</keyword>
<accession>R4Z498</accession>
<evidence type="ECO:0000313" key="2">
    <source>
        <dbReference type="EMBL" id="CCM65558.1"/>
    </source>
</evidence>
<protein>
    <submittedName>
        <fullName evidence="2">Uncharacterized protein</fullName>
    </submittedName>
</protein>
<comment type="caution">
    <text evidence="2">The sequence shown here is derived from an EMBL/GenBank/DDBJ whole genome shotgun (WGS) entry which is preliminary data.</text>
</comment>
<dbReference type="EMBL" id="CANL01000078">
    <property type="protein sequence ID" value="CCM65558.1"/>
    <property type="molecule type" value="Genomic_DNA"/>
</dbReference>
<reference evidence="2 3" key="1">
    <citation type="journal article" date="2013" name="ISME J.">
        <title>Metabolic model for the filamentous 'Candidatus Microthrix parvicella' based on genomic and metagenomic analyses.</title>
        <authorList>
            <person name="Jon McIlroy S."/>
            <person name="Kristiansen R."/>
            <person name="Albertsen M."/>
            <person name="Michael Karst S."/>
            <person name="Rossetti S."/>
            <person name="Lund Nielsen J."/>
            <person name="Tandoi V."/>
            <person name="James Seviour R."/>
            <person name="Nielsen P.H."/>
        </authorList>
    </citation>
    <scope>NUCLEOTIDE SEQUENCE [LARGE SCALE GENOMIC DNA]</scope>
    <source>
        <strain evidence="2 3">RN1</strain>
    </source>
</reference>
<keyword evidence="1" id="KW-0472">Membrane</keyword>
<evidence type="ECO:0000256" key="1">
    <source>
        <dbReference type="SAM" id="Phobius"/>
    </source>
</evidence>
<gene>
    <name evidence="2" type="ORF">BN381_80088</name>
</gene>